<evidence type="ECO:0000256" key="5">
    <source>
        <dbReference type="ARBA" id="ARBA00022759"/>
    </source>
</evidence>
<dbReference type="InterPro" id="IPR021109">
    <property type="entry name" value="Peptidase_aspartic_dom_sf"/>
</dbReference>
<protein>
    <submittedName>
        <fullName evidence="11">RNA-directed DNA polymerase like</fullName>
    </submittedName>
</protein>
<reference evidence="11 12" key="1">
    <citation type="journal article" date="2017" name="Nature">
        <title>The Apostasia genome and the evolution of orchids.</title>
        <authorList>
            <person name="Zhang G.Q."/>
            <person name="Liu K.W."/>
            <person name="Li Z."/>
            <person name="Lohaus R."/>
            <person name="Hsiao Y.Y."/>
            <person name="Niu S.C."/>
            <person name="Wang J.Y."/>
            <person name="Lin Y.C."/>
            <person name="Xu Q."/>
            <person name="Chen L.J."/>
            <person name="Yoshida K."/>
            <person name="Fujiwara S."/>
            <person name="Wang Z.W."/>
            <person name="Zhang Y.Q."/>
            <person name="Mitsuda N."/>
            <person name="Wang M."/>
            <person name="Liu G.H."/>
            <person name="Pecoraro L."/>
            <person name="Huang H.X."/>
            <person name="Xiao X.J."/>
            <person name="Lin M."/>
            <person name="Wu X.Y."/>
            <person name="Wu W.L."/>
            <person name="Chen Y.Y."/>
            <person name="Chang S.B."/>
            <person name="Sakamoto S."/>
            <person name="Ohme-Takagi M."/>
            <person name="Yagi M."/>
            <person name="Zeng S.J."/>
            <person name="Shen C.Y."/>
            <person name="Yeh C.M."/>
            <person name="Luo Y.B."/>
            <person name="Tsai W.C."/>
            <person name="Van de Peer Y."/>
            <person name="Liu Z.J."/>
        </authorList>
    </citation>
    <scope>NUCLEOTIDE SEQUENCE [LARGE SCALE GENOMIC DNA]</scope>
    <source>
        <strain evidence="12">cv. Shenzhen</strain>
        <tissue evidence="11">Stem</tissue>
    </source>
</reference>
<dbReference type="Pfam" id="PF00078">
    <property type="entry name" value="RVT_1"/>
    <property type="match status" value="1"/>
</dbReference>
<proteinExistence type="predicted"/>
<keyword evidence="5" id="KW-0255">Endonuclease</keyword>
<dbReference type="Proteomes" id="UP000236161">
    <property type="component" value="Unassembled WGS sequence"/>
</dbReference>
<dbReference type="PROSITE" id="PS50878">
    <property type="entry name" value="RT_POL"/>
    <property type="match status" value="1"/>
</dbReference>
<feature type="region of interest" description="Disordered" evidence="8">
    <location>
        <begin position="1"/>
        <end position="26"/>
    </location>
</feature>
<dbReference type="GO" id="GO:0006508">
    <property type="term" value="P:proteolysis"/>
    <property type="evidence" value="ECO:0007669"/>
    <property type="project" value="UniProtKB-KW"/>
</dbReference>
<evidence type="ECO:0000256" key="3">
    <source>
        <dbReference type="ARBA" id="ARBA00022695"/>
    </source>
</evidence>
<dbReference type="OrthoDB" id="679712at2759"/>
<evidence type="ECO:0000256" key="6">
    <source>
        <dbReference type="ARBA" id="ARBA00022801"/>
    </source>
</evidence>
<dbReference type="PANTHER" id="PTHR24559">
    <property type="entry name" value="TRANSPOSON TY3-I GAG-POL POLYPROTEIN"/>
    <property type="match status" value="1"/>
</dbReference>
<dbReference type="GO" id="GO:0004519">
    <property type="term" value="F:endonuclease activity"/>
    <property type="evidence" value="ECO:0007669"/>
    <property type="project" value="UniProtKB-KW"/>
</dbReference>
<evidence type="ECO:0000256" key="8">
    <source>
        <dbReference type="SAM" id="MobiDB-lite"/>
    </source>
</evidence>
<dbReference type="PANTHER" id="PTHR24559:SF444">
    <property type="entry name" value="REVERSE TRANSCRIPTASE DOMAIN-CONTAINING PROTEIN"/>
    <property type="match status" value="1"/>
</dbReference>
<keyword evidence="1" id="KW-0645">Protease</keyword>
<sequence>MASTAGGCGGGTTASSRGREGYTGGHGAQPRIYALTQQEAQESPDVIASIISLCNSPVTALFDSGASHSFISENVVQKLTLLVYPLDDVLNVVLPTGTTISVMSCVNIEITIKDRIFPSKLIIIPITEFDVILGMDWLSLYRVVIDCLEQKVKVRIPGSSDVVYYGQGSLLDAKADSIELQSVPVVKEYADVFPEDLPGLPPNREVKFSIELVPETGPISKAPYRIATAELLELKTQIQEMLDKKYIHPSKSPWGAPVLFVKKKDGSLRMCIDFRELNRVTVKNKYPLPRIDDLFDQLQGASVFSKIDLRSRYYQLKVKEENIPKTAFRTRYGHYEYLVMPFGLTNAPAIFMDLINRVSQSYLDRFVIVFIDDILIYSKSPEEHTQHLHLVLQKLREKQLYAKFSKCEFWLSSV</sequence>
<dbReference type="Gene3D" id="3.10.10.10">
    <property type="entry name" value="HIV Type 1 Reverse Transcriptase, subunit A, domain 1"/>
    <property type="match status" value="1"/>
</dbReference>
<dbReference type="InterPro" id="IPR053134">
    <property type="entry name" value="RNA-dir_DNA_polymerase"/>
</dbReference>
<dbReference type="PROSITE" id="PS00141">
    <property type="entry name" value="ASP_PROTEASE"/>
    <property type="match status" value="1"/>
</dbReference>
<feature type="compositionally biased region" description="Gly residues" evidence="8">
    <location>
        <begin position="1"/>
        <end position="12"/>
    </location>
</feature>
<dbReference type="SUPFAM" id="SSF50630">
    <property type="entry name" value="Acid proteases"/>
    <property type="match status" value="1"/>
</dbReference>
<dbReference type="CDD" id="cd00303">
    <property type="entry name" value="retropepsin_like"/>
    <property type="match status" value="1"/>
</dbReference>
<evidence type="ECO:0000256" key="2">
    <source>
        <dbReference type="ARBA" id="ARBA00022679"/>
    </source>
</evidence>
<feature type="domain" description="Peptidase A2" evidence="9">
    <location>
        <begin position="58"/>
        <end position="137"/>
    </location>
</feature>
<evidence type="ECO:0000256" key="1">
    <source>
        <dbReference type="ARBA" id="ARBA00022670"/>
    </source>
</evidence>
<dbReference type="CDD" id="cd01647">
    <property type="entry name" value="RT_LTR"/>
    <property type="match status" value="1"/>
</dbReference>
<dbReference type="Gene3D" id="3.30.70.270">
    <property type="match status" value="1"/>
</dbReference>
<dbReference type="InterPro" id="IPR001995">
    <property type="entry name" value="Peptidase_A2_cat"/>
</dbReference>
<keyword evidence="6" id="KW-0378">Hydrolase</keyword>
<dbReference type="PROSITE" id="PS50175">
    <property type="entry name" value="ASP_PROT_RETROV"/>
    <property type="match status" value="1"/>
</dbReference>
<dbReference type="EMBL" id="KZ452022">
    <property type="protein sequence ID" value="PKA50671.1"/>
    <property type="molecule type" value="Genomic_DNA"/>
</dbReference>
<dbReference type="InterPro" id="IPR043128">
    <property type="entry name" value="Rev_trsase/Diguanyl_cyclase"/>
</dbReference>
<evidence type="ECO:0000256" key="4">
    <source>
        <dbReference type="ARBA" id="ARBA00022722"/>
    </source>
</evidence>
<keyword evidence="4" id="KW-0540">Nuclease</keyword>
<dbReference type="InterPro" id="IPR000477">
    <property type="entry name" value="RT_dom"/>
</dbReference>
<dbReference type="InterPro" id="IPR001969">
    <property type="entry name" value="Aspartic_peptidase_AS"/>
</dbReference>
<evidence type="ECO:0000259" key="9">
    <source>
        <dbReference type="PROSITE" id="PS50175"/>
    </source>
</evidence>
<keyword evidence="3" id="KW-0548">Nucleotidyltransferase</keyword>
<dbReference type="SUPFAM" id="SSF56672">
    <property type="entry name" value="DNA/RNA polymerases"/>
    <property type="match status" value="1"/>
</dbReference>
<name>A0A2I0A554_9ASPA</name>
<dbReference type="GO" id="GO:0004190">
    <property type="term" value="F:aspartic-type endopeptidase activity"/>
    <property type="evidence" value="ECO:0007669"/>
    <property type="project" value="InterPro"/>
</dbReference>
<evidence type="ECO:0000313" key="12">
    <source>
        <dbReference type="Proteomes" id="UP000236161"/>
    </source>
</evidence>
<dbReference type="Pfam" id="PF08284">
    <property type="entry name" value="RVP_2"/>
    <property type="match status" value="1"/>
</dbReference>
<evidence type="ECO:0000313" key="11">
    <source>
        <dbReference type="EMBL" id="PKA50671.1"/>
    </source>
</evidence>
<organism evidence="11 12">
    <name type="scientific">Apostasia shenzhenica</name>
    <dbReference type="NCBI Taxonomy" id="1088818"/>
    <lineage>
        <taxon>Eukaryota</taxon>
        <taxon>Viridiplantae</taxon>
        <taxon>Streptophyta</taxon>
        <taxon>Embryophyta</taxon>
        <taxon>Tracheophyta</taxon>
        <taxon>Spermatophyta</taxon>
        <taxon>Magnoliopsida</taxon>
        <taxon>Liliopsida</taxon>
        <taxon>Asparagales</taxon>
        <taxon>Orchidaceae</taxon>
        <taxon>Apostasioideae</taxon>
        <taxon>Apostasia</taxon>
    </lineage>
</organism>
<keyword evidence="2" id="KW-0808">Transferase</keyword>
<dbReference type="FunFam" id="3.10.10.10:FF:000007">
    <property type="entry name" value="Retrovirus-related Pol polyprotein from transposon 17.6-like Protein"/>
    <property type="match status" value="1"/>
</dbReference>
<gene>
    <name evidence="11" type="ORF">AXF42_Ash018010</name>
</gene>
<dbReference type="InterPro" id="IPR043502">
    <property type="entry name" value="DNA/RNA_pol_sf"/>
</dbReference>
<dbReference type="Gene3D" id="2.40.70.10">
    <property type="entry name" value="Acid Proteases"/>
    <property type="match status" value="1"/>
</dbReference>
<accession>A0A2I0A554</accession>
<dbReference type="AlphaFoldDB" id="A0A2I0A554"/>
<dbReference type="GO" id="GO:0003964">
    <property type="term" value="F:RNA-directed DNA polymerase activity"/>
    <property type="evidence" value="ECO:0007669"/>
    <property type="project" value="UniProtKB-KW"/>
</dbReference>
<evidence type="ECO:0000259" key="10">
    <source>
        <dbReference type="PROSITE" id="PS50878"/>
    </source>
</evidence>
<keyword evidence="7 11" id="KW-0695">RNA-directed DNA polymerase</keyword>
<keyword evidence="12" id="KW-1185">Reference proteome</keyword>
<evidence type="ECO:0000256" key="7">
    <source>
        <dbReference type="ARBA" id="ARBA00022918"/>
    </source>
</evidence>
<feature type="domain" description="Reverse transcriptase" evidence="10">
    <location>
        <begin position="242"/>
        <end position="414"/>
    </location>
</feature>